<name>A0ACB9R319_9MYRT</name>
<comment type="caution">
    <text evidence="1">The sequence shown here is derived from an EMBL/GenBank/DDBJ whole genome shotgun (WGS) entry which is preliminary data.</text>
</comment>
<protein>
    <submittedName>
        <fullName evidence="1">Uncharacterized protein</fullName>
    </submittedName>
</protein>
<evidence type="ECO:0000313" key="2">
    <source>
        <dbReference type="Proteomes" id="UP001057402"/>
    </source>
</evidence>
<organism evidence="1 2">
    <name type="scientific">Melastoma candidum</name>
    <dbReference type="NCBI Taxonomy" id="119954"/>
    <lineage>
        <taxon>Eukaryota</taxon>
        <taxon>Viridiplantae</taxon>
        <taxon>Streptophyta</taxon>
        <taxon>Embryophyta</taxon>
        <taxon>Tracheophyta</taxon>
        <taxon>Spermatophyta</taxon>
        <taxon>Magnoliopsida</taxon>
        <taxon>eudicotyledons</taxon>
        <taxon>Gunneridae</taxon>
        <taxon>Pentapetalae</taxon>
        <taxon>rosids</taxon>
        <taxon>malvids</taxon>
        <taxon>Myrtales</taxon>
        <taxon>Melastomataceae</taxon>
        <taxon>Melastomatoideae</taxon>
        <taxon>Melastomateae</taxon>
        <taxon>Melastoma</taxon>
    </lineage>
</organism>
<sequence>MKVKGGAKRRTLFSPTDDLPPTPHSFPNAPDPQVQPDAPFVIGGEEKGQCADEVVVPAAEGGEEEGEENDGDAGEDDGDGEEGEGEEEGEEEEEEEDAGEEEQRPKLAEGFYEIEAVRRKRVRKGEVQYLIKWRGWPEAANTWEPFENLSYCVDVVEAFEERLMSGKSRSSRKRKRKNATPHIQPKKKQHIQHSRSALVVHDTSSADDIPTQKNSTVLEDVVPLQSVRFGLSAVVKSNVSKDLVSGQSTEKGSRRSFQTFNVRQEEPDYDPKLSELRGTASSNGFPRNSSTTSVQEAKNSGGSASAGTPPPDSVEPVQSARRVGARRRKPNSVKRFKQEMVSESSFDQNGFRSTAYNMNPEMSNSKGSPVITKIIKPIGFSASVANNIQDVSVTFMVMRSDGKEVMVDNNFLKANYPLLLIDFYEQHLRYSPTS</sequence>
<keyword evidence="2" id="KW-1185">Reference proteome</keyword>
<proteinExistence type="predicted"/>
<dbReference type="EMBL" id="CM042883">
    <property type="protein sequence ID" value="KAI4371868.1"/>
    <property type="molecule type" value="Genomic_DNA"/>
</dbReference>
<gene>
    <name evidence="1" type="ORF">MLD38_010168</name>
</gene>
<reference evidence="2" key="1">
    <citation type="journal article" date="2023" name="Front. Plant Sci.">
        <title>Chromosomal-level genome assembly of Melastoma candidum provides insights into trichome evolution.</title>
        <authorList>
            <person name="Zhong Y."/>
            <person name="Wu W."/>
            <person name="Sun C."/>
            <person name="Zou P."/>
            <person name="Liu Y."/>
            <person name="Dai S."/>
            <person name="Zhou R."/>
        </authorList>
    </citation>
    <scope>NUCLEOTIDE SEQUENCE [LARGE SCALE GENOMIC DNA]</scope>
</reference>
<evidence type="ECO:0000313" key="1">
    <source>
        <dbReference type="EMBL" id="KAI4371868.1"/>
    </source>
</evidence>
<dbReference type="Proteomes" id="UP001057402">
    <property type="component" value="Chromosome 4"/>
</dbReference>
<accession>A0ACB9R319</accession>